<dbReference type="EMBL" id="JADCTT010000019">
    <property type="protein sequence ID" value="KAF9742744.1"/>
    <property type="molecule type" value="Genomic_DNA"/>
</dbReference>
<dbReference type="PROSITE" id="PS50979">
    <property type="entry name" value="BC"/>
    <property type="match status" value="1"/>
</dbReference>
<comment type="cofactor">
    <cofactor evidence="1">
        <name>biotin</name>
        <dbReference type="ChEBI" id="CHEBI:57586"/>
    </cofactor>
</comment>
<dbReference type="InterPro" id="IPR011054">
    <property type="entry name" value="Rudment_hybrid_motif"/>
</dbReference>
<dbReference type="PANTHER" id="PTHR18866">
    <property type="entry name" value="CARBOXYLASE:PYRUVATE/ACETYL-COA/PROPIONYL-COA CARBOXYLASE"/>
    <property type="match status" value="1"/>
</dbReference>
<evidence type="ECO:0000256" key="4">
    <source>
        <dbReference type="ARBA" id="ARBA00022840"/>
    </source>
</evidence>
<evidence type="ECO:0000313" key="9">
    <source>
        <dbReference type="EMBL" id="KAF9742744.1"/>
    </source>
</evidence>
<comment type="caution">
    <text evidence="9">The sequence shown here is derived from an EMBL/GenBank/DDBJ whole genome shotgun (WGS) entry which is preliminary data.</text>
</comment>
<dbReference type="InterPro" id="IPR011761">
    <property type="entry name" value="ATP-grasp"/>
</dbReference>
<dbReference type="SUPFAM" id="SSF52440">
    <property type="entry name" value="PreATP-grasp domain"/>
    <property type="match status" value="1"/>
</dbReference>
<evidence type="ECO:0000259" key="7">
    <source>
        <dbReference type="PROSITE" id="PS50975"/>
    </source>
</evidence>
<feature type="domain" description="Biotin carboxylation" evidence="8">
    <location>
        <begin position="26"/>
        <end position="469"/>
    </location>
</feature>
<proteinExistence type="predicted"/>
<evidence type="ECO:0000256" key="1">
    <source>
        <dbReference type="ARBA" id="ARBA00001953"/>
    </source>
</evidence>
<keyword evidence="5" id="KW-0092">Biotin</keyword>
<dbReference type="Pfam" id="PF07287">
    <property type="entry name" value="AtuA"/>
    <property type="match status" value="1"/>
</dbReference>
<dbReference type="InterPro" id="IPR011053">
    <property type="entry name" value="Single_hybrid_motif"/>
</dbReference>
<dbReference type="PANTHER" id="PTHR18866:SF127">
    <property type="match status" value="1"/>
</dbReference>
<dbReference type="Pfam" id="PF02786">
    <property type="entry name" value="CPSase_L_D2"/>
    <property type="match status" value="1"/>
</dbReference>
<dbReference type="PROSITE" id="PS50975">
    <property type="entry name" value="ATP_GRASP"/>
    <property type="match status" value="1"/>
</dbReference>
<dbReference type="Gene3D" id="2.40.50.100">
    <property type="match status" value="1"/>
</dbReference>
<organism evidence="9 10">
    <name type="scientific">Bionectria ochroleuca</name>
    <name type="common">Gliocladium roseum</name>
    <dbReference type="NCBI Taxonomy" id="29856"/>
    <lineage>
        <taxon>Eukaryota</taxon>
        <taxon>Fungi</taxon>
        <taxon>Dikarya</taxon>
        <taxon>Ascomycota</taxon>
        <taxon>Pezizomycotina</taxon>
        <taxon>Sordariomycetes</taxon>
        <taxon>Hypocreomycetidae</taxon>
        <taxon>Hypocreales</taxon>
        <taxon>Bionectriaceae</taxon>
        <taxon>Clonostachys</taxon>
    </lineage>
</organism>
<reference evidence="9" key="1">
    <citation type="submission" date="2020-10" db="EMBL/GenBank/DDBJ databases">
        <title>High-Quality Genome Resource of Clonostachys rosea strain S41 by Oxford Nanopore Long-Read Sequencing.</title>
        <authorList>
            <person name="Wang H."/>
        </authorList>
    </citation>
    <scope>NUCLEOTIDE SEQUENCE</scope>
    <source>
        <strain evidence="9">S41</strain>
    </source>
</reference>
<accession>A0A8H7K6E5</accession>
<dbReference type="InterPro" id="IPR016185">
    <property type="entry name" value="PreATP-grasp_dom_sf"/>
</dbReference>
<evidence type="ECO:0000259" key="8">
    <source>
        <dbReference type="PROSITE" id="PS50979"/>
    </source>
</evidence>
<dbReference type="GO" id="GO:0046872">
    <property type="term" value="F:metal ion binding"/>
    <property type="evidence" value="ECO:0007669"/>
    <property type="project" value="InterPro"/>
</dbReference>
<dbReference type="InterPro" id="IPR005481">
    <property type="entry name" value="BC-like_N"/>
</dbReference>
<dbReference type="SUPFAM" id="SSF51246">
    <property type="entry name" value="Rudiment single hybrid motif"/>
    <property type="match status" value="1"/>
</dbReference>
<gene>
    <name evidence="9" type="ORF">IM811_006926</name>
</gene>
<feature type="domain" description="ATP-grasp" evidence="7">
    <location>
        <begin position="149"/>
        <end position="349"/>
    </location>
</feature>
<dbReference type="Gene3D" id="3.30.470.20">
    <property type="entry name" value="ATP-grasp fold, B domain"/>
    <property type="match status" value="1"/>
</dbReference>
<keyword evidence="4 6" id="KW-0067">ATP-binding</keyword>
<dbReference type="GO" id="GO:0005524">
    <property type="term" value="F:ATP binding"/>
    <property type="evidence" value="ECO:0007669"/>
    <property type="project" value="UniProtKB-UniRule"/>
</dbReference>
<dbReference type="Proteomes" id="UP000616885">
    <property type="component" value="Unassembled WGS sequence"/>
</dbReference>
<dbReference type="SMART" id="SM00878">
    <property type="entry name" value="Biotin_carb_C"/>
    <property type="match status" value="1"/>
</dbReference>
<dbReference type="InterPro" id="IPR005482">
    <property type="entry name" value="Biotin_COase_C"/>
</dbReference>
<dbReference type="InterPro" id="IPR011764">
    <property type="entry name" value="Biotin_carboxylation_dom"/>
</dbReference>
<dbReference type="FunFam" id="3.30.1490.20:FF:000003">
    <property type="entry name" value="acetyl-CoA carboxylase isoform X1"/>
    <property type="match status" value="1"/>
</dbReference>
<protein>
    <recommendedName>
        <fullName evidence="11">Acetyl-CoA carboxylase</fullName>
    </recommendedName>
</protein>
<dbReference type="PROSITE" id="PS00866">
    <property type="entry name" value="CPSASE_1"/>
    <property type="match status" value="1"/>
</dbReference>
<dbReference type="InterPro" id="IPR005479">
    <property type="entry name" value="CPAse_ATP-bd"/>
</dbReference>
<evidence type="ECO:0000313" key="10">
    <source>
        <dbReference type="Proteomes" id="UP000616885"/>
    </source>
</evidence>
<dbReference type="Pfam" id="PF23544">
    <property type="entry name" value="AtuA_ferredoxin"/>
    <property type="match status" value="1"/>
</dbReference>
<keyword evidence="2" id="KW-0436">Ligase</keyword>
<dbReference type="CDD" id="cd06850">
    <property type="entry name" value="biotinyl_domain"/>
    <property type="match status" value="1"/>
</dbReference>
<dbReference type="PROSITE" id="PS00867">
    <property type="entry name" value="CPSASE_2"/>
    <property type="match status" value="1"/>
</dbReference>
<evidence type="ECO:0000256" key="2">
    <source>
        <dbReference type="ARBA" id="ARBA00022598"/>
    </source>
</evidence>
<name>A0A8H7K6E5_BIOOC</name>
<evidence type="ECO:0000256" key="3">
    <source>
        <dbReference type="ARBA" id="ARBA00022741"/>
    </source>
</evidence>
<dbReference type="SUPFAM" id="SSF56059">
    <property type="entry name" value="Glutathione synthetase ATP-binding domain-like"/>
    <property type="match status" value="1"/>
</dbReference>
<dbReference type="GO" id="GO:0016874">
    <property type="term" value="F:ligase activity"/>
    <property type="evidence" value="ECO:0007669"/>
    <property type="project" value="UniProtKB-KW"/>
</dbReference>
<dbReference type="Pfam" id="PF02785">
    <property type="entry name" value="Biotin_carb_C"/>
    <property type="match status" value="1"/>
</dbReference>
<dbReference type="SUPFAM" id="SSF51230">
    <property type="entry name" value="Single hybrid motif"/>
    <property type="match status" value="1"/>
</dbReference>
<dbReference type="InterPro" id="IPR056362">
    <property type="entry name" value="AtuA-like_ferredoxin_dom"/>
</dbReference>
<evidence type="ECO:0000256" key="6">
    <source>
        <dbReference type="PROSITE-ProRule" id="PRU00409"/>
    </source>
</evidence>
<dbReference type="InterPro" id="IPR010839">
    <property type="entry name" value="AtuA_N"/>
</dbReference>
<dbReference type="InterPro" id="IPR000089">
    <property type="entry name" value="Biotin_lipoyl"/>
</dbReference>
<keyword evidence="3 6" id="KW-0547">Nucleotide-binding</keyword>
<dbReference type="Pfam" id="PF00289">
    <property type="entry name" value="Biotin_carb_N"/>
    <property type="match status" value="1"/>
</dbReference>
<sequence>MTTDGSSSRPPLWTAQLPVSNDGIHRISRILIANRGEIACRIIKTCRLMGITSIAIYTKEDTTSRHVSGADEAINLGSVEHAQVNPFLDISYLIQIAKEARADAIHPGYGYLSENSQFADAVRESGMVFIGPSSTAMSTLGDKRQAKQYLSKNEPGIPLIPGWNGSGDEMDINQLEKEAEAIGYPVMIKASAGGGGKGMRIVHSSSLLKSELERAQSEAKRSFGSSECILEKYIEAGKHVEVQIMGDKTGKVLSLWERDCSVQRRHQKVIEESPCAWLAPELRKKMCDTAVKIGELLKYEGAGTVEFILDIVTGNFYFLEVNARLQVEHPITEECTGLDLVSLQIYVASGTGHAIECRLCAEDPIRDFAPQHGLVRFWEPATPDHPRDVRFETAIETGTRVSIFFDSMIAKIVVWAPTKDLAIKKMVRTLSETACIGLSTNQCFLQACLMHEKFHSVDYTTAFIPSNLDRLLENPHLKYFGLSLQEFSAIPSMFIRELKSQSKLEQSRKVFGSIRRGFRNQTLDRVNVPWDIVTRYDSKAGSTVESTVCRWLQESQIPSSDGLRVQVAPMPPPKTRDEDAEANGPEEATIAYNTLSAALRRGALPASKQLDLQLHELRFFSAGLDTAHTWKVGCLRLSASGQKYAVTLVSVDDRALHFESDMGTPNKILAHIPALGAPFEFHCYSPLSYYESLRASASGGREASSKTILAPMPCKVLRVEKKNGEEVKTGEVVMVVESMKMEITITAGRDGAFYTTLKEGDSADEGAFWGDSASAVKQFLENEEPKLDYLVADYLAELTMGLLARSVAASNKGYISEFLDLVLAPYLDFILKKGVKIVTNAGGLDPVGLKQTIDEYTKSRGLESRVKVAAVYGDNILSDFGKLAEQDAFTQFDPLSGASSPEAGLDRADNPLSLNAYIGAEPITEALKQGATIVVTGRCVDSALVLGPLAFEYGWQYEMTQTDLDHLASASLAGHVIECGTQATGGNSTDWRLSAFSPNGGWSNMGYPILTFNEDNTFSITKPEKTGGVVSRASVVEQMLYEVLDPENYALPDVVVDMSHVQVNLIEPGHVLVRGAKGKPPSPWLKCTAVQQRGHRIAVDFLVCGDEAEDKARCLGAALIDRTNTIAAQQLPGTLNPISSSDSAINIIGNESSLGPAASQEKRREVVLRVSALHSNRKVLDILSKEAASFLTNSCPGVCLLTSGRAKSSPNFVASSILINRCKVNPQIYVDTPNPVSVSFRTQGCRPIEAAKTRLQASSKPKTFPQTGHKLVQLHQLAIARSGDKGDTANIAIIARDPNHYQHLVQKLSPELVFAQFSHFIAAGGQVTRFEVPGVSALNFVLTRSLGGGGLSSLRLDRQAKTYGQLLLAGITLEAPSASSRIMSNL</sequence>
<evidence type="ECO:0008006" key="11">
    <source>
        <dbReference type="Google" id="ProtNLM"/>
    </source>
</evidence>
<evidence type="ECO:0000256" key="5">
    <source>
        <dbReference type="ARBA" id="ARBA00023267"/>
    </source>
</evidence>
<dbReference type="InterPro" id="IPR050856">
    <property type="entry name" value="Biotin_carboxylase_complex"/>
</dbReference>
<dbReference type="Pfam" id="PF00364">
    <property type="entry name" value="Biotin_lipoyl"/>
    <property type="match status" value="1"/>
</dbReference>